<proteinExistence type="predicted"/>
<dbReference type="RefSeq" id="XP_007871713.1">
    <property type="nucleotide sequence ID" value="XM_007873522.1"/>
</dbReference>
<keyword evidence="3" id="KW-1185">Reference proteome</keyword>
<dbReference type="EMBL" id="KB469579">
    <property type="protein sequence ID" value="EPQ49830.1"/>
    <property type="molecule type" value="Genomic_DNA"/>
</dbReference>
<reference evidence="2 3" key="1">
    <citation type="journal article" date="2012" name="Science">
        <title>The Paleozoic origin of enzymatic lignin decomposition reconstructed from 31 fungal genomes.</title>
        <authorList>
            <person name="Floudas D."/>
            <person name="Binder M."/>
            <person name="Riley R."/>
            <person name="Barry K."/>
            <person name="Blanchette R.A."/>
            <person name="Henrissat B."/>
            <person name="Martinez A.T."/>
            <person name="Otillar R."/>
            <person name="Spatafora J.W."/>
            <person name="Yadav J.S."/>
            <person name="Aerts A."/>
            <person name="Benoit I."/>
            <person name="Boyd A."/>
            <person name="Carlson A."/>
            <person name="Copeland A."/>
            <person name="Coutinho P.M."/>
            <person name="de Vries R.P."/>
            <person name="Ferreira P."/>
            <person name="Findley K."/>
            <person name="Foster B."/>
            <person name="Gaskell J."/>
            <person name="Glotzer D."/>
            <person name="Gorecki P."/>
            <person name="Heitman J."/>
            <person name="Hesse C."/>
            <person name="Hori C."/>
            <person name="Igarashi K."/>
            <person name="Jurgens J.A."/>
            <person name="Kallen N."/>
            <person name="Kersten P."/>
            <person name="Kohler A."/>
            <person name="Kuees U."/>
            <person name="Kumar T.K.A."/>
            <person name="Kuo A."/>
            <person name="LaButti K."/>
            <person name="Larrondo L.F."/>
            <person name="Lindquist E."/>
            <person name="Ling A."/>
            <person name="Lombard V."/>
            <person name="Lucas S."/>
            <person name="Lundell T."/>
            <person name="Martin R."/>
            <person name="McLaughlin D.J."/>
            <person name="Morgenstern I."/>
            <person name="Morin E."/>
            <person name="Murat C."/>
            <person name="Nagy L.G."/>
            <person name="Nolan M."/>
            <person name="Ohm R.A."/>
            <person name="Patyshakuliyeva A."/>
            <person name="Rokas A."/>
            <person name="Ruiz-Duenas F.J."/>
            <person name="Sabat G."/>
            <person name="Salamov A."/>
            <person name="Samejima M."/>
            <person name="Schmutz J."/>
            <person name="Slot J.C."/>
            <person name="St John F."/>
            <person name="Stenlid J."/>
            <person name="Sun H."/>
            <person name="Sun S."/>
            <person name="Syed K."/>
            <person name="Tsang A."/>
            <person name="Wiebenga A."/>
            <person name="Young D."/>
            <person name="Pisabarro A."/>
            <person name="Eastwood D.C."/>
            <person name="Martin F."/>
            <person name="Cullen D."/>
            <person name="Grigoriev I.V."/>
            <person name="Hibbett D.S."/>
        </authorList>
    </citation>
    <scope>NUCLEOTIDE SEQUENCE [LARGE SCALE GENOMIC DNA]</scope>
    <source>
        <strain evidence="2 3">ATCC 11539</strain>
    </source>
</reference>
<protein>
    <submittedName>
        <fullName evidence="2">Uncharacterized protein</fullName>
    </submittedName>
</protein>
<dbReference type="HOGENOM" id="CLU_2004173_0_0_1"/>
<evidence type="ECO:0000256" key="1">
    <source>
        <dbReference type="SAM" id="MobiDB-lite"/>
    </source>
</evidence>
<accession>S7R624</accession>
<feature type="region of interest" description="Disordered" evidence="1">
    <location>
        <begin position="52"/>
        <end position="74"/>
    </location>
</feature>
<dbReference type="KEGG" id="gtr:GLOTRDRAFT_134559"/>
<evidence type="ECO:0000313" key="2">
    <source>
        <dbReference type="EMBL" id="EPQ49830.1"/>
    </source>
</evidence>
<name>S7R624_GLOTA</name>
<feature type="compositionally biased region" description="Acidic residues" evidence="1">
    <location>
        <begin position="52"/>
        <end position="61"/>
    </location>
</feature>
<sequence length="124" mass="13158">MAAIQAATPPTTVMTIIADEVMMTVETVLLTYLQIMADNLQVALVVTAEAEAGEEAGEEAEEAQKTPITQGAEGAEEIHQEEVETLLGMIPLMTMEITMTIPGISGVVIGSEQLLPRTNTKTNS</sequence>
<dbReference type="GeneID" id="19303084"/>
<organism evidence="2 3">
    <name type="scientific">Gloeophyllum trabeum (strain ATCC 11539 / FP-39264 / Madison 617)</name>
    <name type="common">Brown rot fungus</name>
    <dbReference type="NCBI Taxonomy" id="670483"/>
    <lineage>
        <taxon>Eukaryota</taxon>
        <taxon>Fungi</taxon>
        <taxon>Dikarya</taxon>
        <taxon>Basidiomycota</taxon>
        <taxon>Agaricomycotina</taxon>
        <taxon>Agaricomycetes</taxon>
        <taxon>Gloeophyllales</taxon>
        <taxon>Gloeophyllaceae</taxon>
        <taxon>Gloeophyllum</taxon>
    </lineage>
</organism>
<dbReference type="Proteomes" id="UP000030669">
    <property type="component" value="Unassembled WGS sequence"/>
</dbReference>
<gene>
    <name evidence="2" type="ORF">GLOTRDRAFT_134559</name>
</gene>
<dbReference type="AlphaFoldDB" id="S7R624"/>
<evidence type="ECO:0000313" key="3">
    <source>
        <dbReference type="Proteomes" id="UP000030669"/>
    </source>
</evidence>